<accession>W0RL20</accession>
<organism evidence="2 3">
    <name type="scientific">Gemmatirosa kalamazoonensis</name>
    <dbReference type="NCBI Taxonomy" id="861299"/>
    <lineage>
        <taxon>Bacteria</taxon>
        <taxon>Pseudomonadati</taxon>
        <taxon>Gemmatimonadota</taxon>
        <taxon>Gemmatimonadia</taxon>
        <taxon>Gemmatimonadales</taxon>
        <taxon>Gemmatimonadaceae</taxon>
        <taxon>Gemmatirosa</taxon>
    </lineage>
</organism>
<dbReference type="AlphaFoldDB" id="W0RL20"/>
<dbReference type="OrthoDB" id="9797492at2"/>
<dbReference type="HOGENOM" id="CLU_1747005_0_0_0"/>
<proteinExistence type="predicted"/>
<evidence type="ECO:0000256" key="1">
    <source>
        <dbReference type="SAM" id="SignalP"/>
    </source>
</evidence>
<evidence type="ECO:0008006" key="4">
    <source>
        <dbReference type="Google" id="ProtNLM"/>
    </source>
</evidence>
<feature type="signal peptide" evidence="1">
    <location>
        <begin position="1"/>
        <end position="23"/>
    </location>
</feature>
<keyword evidence="3" id="KW-1185">Reference proteome</keyword>
<dbReference type="EMBL" id="CP007128">
    <property type="protein sequence ID" value="AHG91137.1"/>
    <property type="molecule type" value="Genomic_DNA"/>
</dbReference>
<reference evidence="2 3" key="1">
    <citation type="journal article" date="2014" name="Genome Announc.">
        <title>Genome Sequence and Methylome of Soil Bacterium Gemmatirosa kalamazoonensis KBS708T, a Member of the Rarely Cultivated Gemmatimonadetes Phylum.</title>
        <authorList>
            <person name="Debruyn J.M."/>
            <person name="Radosevich M."/>
            <person name="Wommack K.E."/>
            <person name="Polson S.W."/>
            <person name="Hauser L.J."/>
            <person name="Fawaz M.N."/>
            <person name="Korlach J."/>
            <person name="Tsai Y.C."/>
        </authorList>
    </citation>
    <scope>NUCLEOTIDE SEQUENCE [LARGE SCALE GENOMIC DNA]</scope>
    <source>
        <strain evidence="2 3">KBS708</strain>
    </source>
</reference>
<dbReference type="eggNOG" id="ENOG502ZU51">
    <property type="taxonomic scope" value="Bacteria"/>
</dbReference>
<protein>
    <recommendedName>
        <fullName evidence="4">YtkA-like domain-containing protein</fullName>
    </recommendedName>
</protein>
<name>W0RL20_9BACT</name>
<keyword evidence="1" id="KW-0732">Signal</keyword>
<dbReference type="RefSeq" id="WP_025412594.1">
    <property type="nucleotide sequence ID" value="NZ_CP007128.1"/>
</dbReference>
<dbReference type="KEGG" id="gba:J421_3600"/>
<dbReference type="Proteomes" id="UP000019151">
    <property type="component" value="Chromosome"/>
</dbReference>
<sequence length="149" mass="16506">MTNRLPRGGRTLAATILGGALLAACGAAPRADITLRSDHFEFRVSSDPSPPRAREPIIYTVTVLDRNTRQLVDNGEGQIYATSIDRVNKYDSFTPGREAGTYTARLSYTTAGDWALGMRFRPDSTKPLEKVEWTQTVRAERPISERPAH</sequence>
<evidence type="ECO:0000313" key="2">
    <source>
        <dbReference type="EMBL" id="AHG91137.1"/>
    </source>
</evidence>
<dbReference type="STRING" id="861299.J421_3600"/>
<gene>
    <name evidence="2" type="ORF">J421_3600</name>
</gene>
<dbReference type="InParanoid" id="W0RL20"/>
<feature type="chain" id="PRO_5004795133" description="YtkA-like domain-containing protein" evidence="1">
    <location>
        <begin position="24"/>
        <end position="149"/>
    </location>
</feature>
<dbReference type="PROSITE" id="PS51257">
    <property type="entry name" value="PROKAR_LIPOPROTEIN"/>
    <property type="match status" value="1"/>
</dbReference>
<evidence type="ECO:0000313" key="3">
    <source>
        <dbReference type="Proteomes" id="UP000019151"/>
    </source>
</evidence>